<dbReference type="PANTHER" id="PTHR30283">
    <property type="entry name" value="PEROXIDE STRESS RESPONSE PROTEIN YAAA"/>
    <property type="match status" value="1"/>
</dbReference>
<dbReference type="Proteomes" id="UP000502298">
    <property type="component" value="Chromosome"/>
</dbReference>
<dbReference type="GO" id="GO:0033194">
    <property type="term" value="P:response to hydroperoxide"/>
    <property type="evidence" value="ECO:0007669"/>
    <property type="project" value="TreeGrafter"/>
</dbReference>
<protein>
    <submittedName>
        <fullName evidence="2">Peroxide stress protein YaaA</fullName>
    </submittedName>
</protein>
<proteinExistence type="predicted"/>
<sequence>MLILLPPSEGKTQPTQGPSLDLQSLSFPEFSDAREQLITELIAISQREDALDILKVGARVADDIARQTDLWNLPCAPAYEVYSGVLFNAMDMSNASPSDIKRANRHTLIFSGLFGINHPSDMIPAYRLSMGISLPSSGNTKSFWKKVLADADFSEDELVIDARSGAYRVWDPPAQADHVVINAVRIKNGKRTVVSHHTKHYRGLLAGQLIRSTQIPEDAEELAEFAHILVDRNIITNVELDPPGKTRALTLVENLDLE</sequence>
<dbReference type="AlphaFoldDB" id="A0A6H2EKS7"/>
<evidence type="ECO:0000313" key="3">
    <source>
        <dbReference type="Proteomes" id="UP000502298"/>
    </source>
</evidence>
<accession>A0A6H2EKS7</accession>
<reference evidence="2 3" key="1">
    <citation type="submission" date="2020-03" db="EMBL/GenBank/DDBJ databases">
        <title>Complete genome of Arcanobacterium buesumensis sp. nov. strain 2701.</title>
        <authorList>
            <person name="Borowiak M."/>
            <person name="Alssahen M."/>
            <person name="Laemmler C."/>
            <person name="Malorny B."/>
            <person name="Hassan A."/>
            <person name="Prenger-Berninghoff E."/>
            <person name="Ploetz M."/>
            <person name="Abdulmawjood A."/>
        </authorList>
    </citation>
    <scope>NUCLEOTIDE SEQUENCE [LARGE SCALE GENOMIC DNA]</scope>
    <source>
        <strain evidence="2 3">2701</strain>
    </source>
</reference>
<organism evidence="2 3">
    <name type="scientific">Arcanobacterium buesumense</name>
    <dbReference type="NCBI Taxonomy" id="2722751"/>
    <lineage>
        <taxon>Bacteria</taxon>
        <taxon>Bacillati</taxon>
        <taxon>Actinomycetota</taxon>
        <taxon>Actinomycetes</taxon>
        <taxon>Actinomycetales</taxon>
        <taxon>Actinomycetaceae</taxon>
        <taxon>Arcanobacterium</taxon>
    </lineage>
</organism>
<name>A0A6H2EKS7_9ACTO</name>
<feature type="region of interest" description="Disordered" evidence="1">
    <location>
        <begin position="1"/>
        <end position="20"/>
    </location>
</feature>
<dbReference type="RefSeq" id="WP_168917593.1">
    <property type="nucleotide sequence ID" value="NZ_CP050804.1"/>
</dbReference>
<feature type="compositionally biased region" description="Polar residues" evidence="1">
    <location>
        <begin position="10"/>
        <end position="20"/>
    </location>
</feature>
<dbReference type="KEGG" id="arca:HC352_03465"/>
<evidence type="ECO:0000313" key="2">
    <source>
        <dbReference type="EMBL" id="QJC21653.1"/>
    </source>
</evidence>
<dbReference type="GO" id="GO:0005829">
    <property type="term" value="C:cytosol"/>
    <property type="evidence" value="ECO:0007669"/>
    <property type="project" value="TreeGrafter"/>
</dbReference>
<dbReference type="PANTHER" id="PTHR30283:SF4">
    <property type="entry name" value="PEROXIDE STRESS RESISTANCE PROTEIN YAAA"/>
    <property type="match status" value="1"/>
</dbReference>
<keyword evidence="3" id="KW-1185">Reference proteome</keyword>
<evidence type="ECO:0000256" key="1">
    <source>
        <dbReference type="SAM" id="MobiDB-lite"/>
    </source>
</evidence>
<gene>
    <name evidence="2" type="ORF">HC352_03465</name>
</gene>
<dbReference type="Pfam" id="PF03883">
    <property type="entry name" value="H2O2_YaaD"/>
    <property type="match status" value="1"/>
</dbReference>
<dbReference type="InterPro" id="IPR005583">
    <property type="entry name" value="YaaA"/>
</dbReference>
<dbReference type="EMBL" id="CP050804">
    <property type="protein sequence ID" value="QJC21653.1"/>
    <property type="molecule type" value="Genomic_DNA"/>
</dbReference>